<feature type="compositionally biased region" description="Basic and acidic residues" evidence="1">
    <location>
        <begin position="119"/>
        <end position="155"/>
    </location>
</feature>
<accession>K3Y3D6</accession>
<protein>
    <recommendedName>
        <fullName evidence="4">FAR1 domain-containing protein</fullName>
    </recommendedName>
</protein>
<proteinExistence type="predicted"/>
<keyword evidence="3" id="KW-1185">Reference proteome</keyword>
<dbReference type="PANTHER" id="PTHR47482:SF24">
    <property type="entry name" value="PROTEIN FAR1-RELATED SEQUENCE"/>
    <property type="match status" value="1"/>
</dbReference>
<reference evidence="2" key="2">
    <citation type="submission" date="2018-08" db="UniProtKB">
        <authorList>
            <consortium name="EnsemblPlants"/>
        </authorList>
    </citation>
    <scope>IDENTIFICATION</scope>
    <source>
        <strain evidence="2">Yugu1</strain>
    </source>
</reference>
<dbReference type="AlphaFoldDB" id="K3Y3D6"/>
<dbReference type="EnsemblPlants" id="KQL09470">
    <property type="protein sequence ID" value="KQL09470"/>
    <property type="gene ID" value="SETIT_008721mg"/>
</dbReference>
<dbReference type="EMBL" id="AGNK02002219">
    <property type="status" value="NOT_ANNOTATED_CDS"/>
    <property type="molecule type" value="Genomic_DNA"/>
</dbReference>
<dbReference type="OMA" id="IHISSTC"/>
<dbReference type="eggNOG" id="ENOG502QR4C">
    <property type="taxonomic scope" value="Eukaryota"/>
</dbReference>
<feature type="region of interest" description="Disordered" evidence="1">
    <location>
        <begin position="119"/>
        <end position="162"/>
    </location>
</feature>
<dbReference type="HOGENOM" id="CLU_881103_0_0_1"/>
<dbReference type="Proteomes" id="UP000004995">
    <property type="component" value="Unassembled WGS sequence"/>
</dbReference>
<name>K3Y3D6_SETIT</name>
<sequence length="316" mass="35532">MDLNKLPPDFDFLDVDAANPSFCTQADLAGAGLGSCEQVQIADGSTLLTAEFADDNQVYGVADEVVEEVWCTPPVPYTGQTFASKAEAKSYYNTYAKRIGFSIHISSTCLSEGYGKKAKEEEATAESDGDKSSEHDSEPESNNDETKEKKKVDGGKKRKRGKMIHTGCKATMVVNLIDGVVKPSLKKFLRSHKGIPQQEKEFITLLHGCNLSTGRIMQLMNEMYGSAQMVPYEGKDVSNFRSKIRRAKKYKDMQEAIDRFREIQQEDPNFFCKVKLDDENRCVNNERQHSPFHLLIFQTVAPHLCFNDSKKKDKSR</sequence>
<organism evidence="2 3">
    <name type="scientific">Setaria italica</name>
    <name type="common">Foxtail millet</name>
    <name type="synonym">Panicum italicum</name>
    <dbReference type="NCBI Taxonomy" id="4555"/>
    <lineage>
        <taxon>Eukaryota</taxon>
        <taxon>Viridiplantae</taxon>
        <taxon>Streptophyta</taxon>
        <taxon>Embryophyta</taxon>
        <taxon>Tracheophyta</taxon>
        <taxon>Spermatophyta</taxon>
        <taxon>Magnoliopsida</taxon>
        <taxon>Liliopsida</taxon>
        <taxon>Poales</taxon>
        <taxon>Poaceae</taxon>
        <taxon>PACMAD clade</taxon>
        <taxon>Panicoideae</taxon>
        <taxon>Panicodae</taxon>
        <taxon>Paniceae</taxon>
        <taxon>Cenchrinae</taxon>
        <taxon>Setaria</taxon>
    </lineage>
</organism>
<dbReference type="Gramene" id="KQL09470">
    <property type="protein sequence ID" value="KQL09470"/>
    <property type="gene ID" value="SETIT_008721mg"/>
</dbReference>
<reference evidence="3" key="1">
    <citation type="journal article" date="2012" name="Nat. Biotechnol.">
        <title>Reference genome sequence of the model plant Setaria.</title>
        <authorList>
            <person name="Bennetzen J.L."/>
            <person name="Schmutz J."/>
            <person name="Wang H."/>
            <person name="Percifield R."/>
            <person name="Hawkins J."/>
            <person name="Pontaroli A.C."/>
            <person name="Estep M."/>
            <person name="Feng L."/>
            <person name="Vaughn J.N."/>
            <person name="Grimwood J."/>
            <person name="Jenkins J."/>
            <person name="Barry K."/>
            <person name="Lindquist E."/>
            <person name="Hellsten U."/>
            <person name="Deshpande S."/>
            <person name="Wang X."/>
            <person name="Wu X."/>
            <person name="Mitros T."/>
            <person name="Triplett J."/>
            <person name="Yang X."/>
            <person name="Ye C.Y."/>
            <person name="Mauro-Herrera M."/>
            <person name="Wang L."/>
            <person name="Li P."/>
            <person name="Sharma M."/>
            <person name="Sharma R."/>
            <person name="Ronald P.C."/>
            <person name="Panaud O."/>
            <person name="Kellogg E.A."/>
            <person name="Brutnell T.P."/>
            <person name="Doust A.N."/>
            <person name="Tuskan G.A."/>
            <person name="Rokhsar D."/>
            <person name="Devos K.M."/>
        </authorList>
    </citation>
    <scope>NUCLEOTIDE SEQUENCE [LARGE SCALE GENOMIC DNA]</scope>
    <source>
        <strain evidence="3">cv. Yugu1</strain>
    </source>
</reference>
<evidence type="ECO:0000256" key="1">
    <source>
        <dbReference type="SAM" id="MobiDB-lite"/>
    </source>
</evidence>
<dbReference type="InParanoid" id="K3Y3D6"/>
<evidence type="ECO:0000313" key="3">
    <source>
        <dbReference type="Proteomes" id="UP000004995"/>
    </source>
</evidence>
<evidence type="ECO:0008006" key="4">
    <source>
        <dbReference type="Google" id="ProtNLM"/>
    </source>
</evidence>
<evidence type="ECO:0000313" key="2">
    <source>
        <dbReference type="EnsemblPlants" id="KQL09470"/>
    </source>
</evidence>
<dbReference type="PANTHER" id="PTHR47482">
    <property type="entry name" value="OS11G0632001 PROTEIN"/>
    <property type="match status" value="1"/>
</dbReference>
<dbReference type="STRING" id="4555.K3Y3D6"/>